<accession>A0ABS4FB55</accession>
<dbReference type="Proteomes" id="UP000706926">
    <property type="component" value="Unassembled WGS sequence"/>
</dbReference>
<keyword evidence="2" id="KW-1185">Reference proteome</keyword>
<organism evidence="1 2">
    <name type="scientific">Paenibacillus lactis</name>
    <dbReference type="NCBI Taxonomy" id="228574"/>
    <lineage>
        <taxon>Bacteria</taxon>
        <taxon>Bacillati</taxon>
        <taxon>Bacillota</taxon>
        <taxon>Bacilli</taxon>
        <taxon>Bacillales</taxon>
        <taxon>Paenibacillaceae</taxon>
        <taxon>Paenibacillus</taxon>
    </lineage>
</organism>
<gene>
    <name evidence="1" type="ORF">J2Z18_002593</name>
</gene>
<dbReference type="RefSeq" id="WP_007127783.1">
    <property type="nucleotide sequence ID" value="NZ_CP139098.1"/>
</dbReference>
<name>A0ABS4FB55_9BACL</name>
<proteinExistence type="predicted"/>
<evidence type="ECO:0000313" key="1">
    <source>
        <dbReference type="EMBL" id="MBP1893491.1"/>
    </source>
</evidence>
<dbReference type="GeneID" id="95404581"/>
<dbReference type="EMBL" id="JAGGKI010000005">
    <property type="protein sequence ID" value="MBP1893491.1"/>
    <property type="molecule type" value="Genomic_DNA"/>
</dbReference>
<protein>
    <submittedName>
        <fullName evidence="1">Uncharacterized protein</fullName>
    </submittedName>
</protein>
<comment type="caution">
    <text evidence="1">The sequence shown here is derived from an EMBL/GenBank/DDBJ whole genome shotgun (WGS) entry which is preliminary data.</text>
</comment>
<sequence>MNNHNDEKYALEEAAVSIYMNLYNLNHKDKLEIAERRECPDFVLKNEKGDFMGLEVAHLFYNSEEAKMILGRSTNEIHGLENSKDYIETLNGLLKQKEKKILKYETIYPITLLIRNASPIFGMSCFLREKNLIYKPSKYTNVWFVSKDGNYNDWLMKDLLTV</sequence>
<evidence type="ECO:0000313" key="2">
    <source>
        <dbReference type="Proteomes" id="UP000706926"/>
    </source>
</evidence>
<reference evidence="1 2" key="1">
    <citation type="submission" date="2021-03" db="EMBL/GenBank/DDBJ databases">
        <title>Genomic Encyclopedia of Type Strains, Phase IV (KMG-IV): sequencing the most valuable type-strain genomes for metagenomic binning, comparative biology and taxonomic classification.</title>
        <authorList>
            <person name="Goeker M."/>
        </authorList>
    </citation>
    <scope>NUCLEOTIDE SEQUENCE [LARGE SCALE GENOMIC DNA]</scope>
    <source>
        <strain evidence="1 2">DSM 15596</strain>
    </source>
</reference>